<keyword evidence="2" id="KW-1185">Reference proteome</keyword>
<reference evidence="1" key="3">
    <citation type="submission" date="2025-09" db="UniProtKB">
        <authorList>
            <consortium name="Ensembl"/>
        </authorList>
    </citation>
    <scope>IDENTIFICATION</scope>
    <source>
        <strain evidence="1">Thoroughbred</strain>
    </source>
</reference>
<protein>
    <submittedName>
        <fullName evidence="1">Uncharacterized protein</fullName>
    </submittedName>
</protein>
<accession>A0A9L0RC91</accession>
<dbReference type="PANTHER" id="PTHR23039:SF3">
    <property type="entry name" value="NHS-LIKE PROTEIN 1"/>
    <property type="match status" value="1"/>
</dbReference>
<dbReference type="GeneTree" id="ENSGT00990000204448"/>
<name>A0A9L0RC91_HORSE</name>
<dbReference type="Pfam" id="PF15273">
    <property type="entry name" value="NHS"/>
    <property type="match status" value="1"/>
</dbReference>
<proteinExistence type="predicted"/>
<dbReference type="AlphaFoldDB" id="A0A9L0RC91"/>
<reference evidence="1" key="2">
    <citation type="submission" date="2025-08" db="UniProtKB">
        <authorList>
            <consortium name="Ensembl"/>
        </authorList>
    </citation>
    <scope>IDENTIFICATION</scope>
    <source>
        <strain evidence="1">Thoroughbred</strain>
    </source>
</reference>
<dbReference type="InterPro" id="IPR024845">
    <property type="entry name" value="NHS-like"/>
</dbReference>
<evidence type="ECO:0000313" key="2">
    <source>
        <dbReference type="Proteomes" id="UP000002281"/>
    </source>
</evidence>
<sequence length="132" mass="14334">MSAVPPSDPFITAMAPAGVSGLLAVVSVFSTRTQLQALSGENFDRQASLRRSLIYTDTLVRRPKKVKRRKTITGVPDNIQKELGMAHQNRNLLPLVAAQHPYANLHCVLVKWMCSDSPNGASGANLNTHEDG</sequence>
<organism evidence="1 2">
    <name type="scientific">Equus caballus</name>
    <name type="common">Horse</name>
    <dbReference type="NCBI Taxonomy" id="9796"/>
    <lineage>
        <taxon>Eukaryota</taxon>
        <taxon>Metazoa</taxon>
        <taxon>Chordata</taxon>
        <taxon>Craniata</taxon>
        <taxon>Vertebrata</taxon>
        <taxon>Euteleostomi</taxon>
        <taxon>Mammalia</taxon>
        <taxon>Eutheria</taxon>
        <taxon>Laurasiatheria</taxon>
        <taxon>Perissodactyla</taxon>
        <taxon>Equidae</taxon>
        <taxon>Equus</taxon>
    </lineage>
</organism>
<reference evidence="1 2" key="1">
    <citation type="journal article" date="2009" name="Science">
        <title>Genome sequence, comparative analysis, and population genetics of the domestic horse.</title>
        <authorList>
            <consortium name="Broad Institute Genome Sequencing Platform"/>
            <consortium name="Broad Institute Whole Genome Assembly Team"/>
            <person name="Wade C.M."/>
            <person name="Giulotto E."/>
            <person name="Sigurdsson S."/>
            <person name="Zoli M."/>
            <person name="Gnerre S."/>
            <person name="Imsland F."/>
            <person name="Lear T.L."/>
            <person name="Adelson D.L."/>
            <person name="Bailey E."/>
            <person name="Bellone R.R."/>
            <person name="Bloecker H."/>
            <person name="Distl O."/>
            <person name="Edgar R.C."/>
            <person name="Garber M."/>
            <person name="Leeb T."/>
            <person name="Mauceli E."/>
            <person name="MacLeod J.N."/>
            <person name="Penedo M.C.T."/>
            <person name="Raison J.M."/>
            <person name="Sharpe T."/>
            <person name="Vogel J."/>
            <person name="Andersson L."/>
            <person name="Antczak D.F."/>
            <person name="Biagi T."/>
            <person name="Binns M.M."/>
            <person name="Chowdhary B.P."/>
            <person name="Coleman S.J."/>
            <person name="Della Valle G."/>
            <person name="Fryc S."/>
            <person name="Guerin G."/>
            <person name="Hasegawa T."/>
            <person name="Hill E.W."/>
            <person name="Jurka J."/>
            <person name="Kiialainen A."/>
            <person name="Lindgren G."/>
            <person name="Liu J."/>
            <person name="Magnani E."/>
            <person name="Mickelson J.R."/>
            <person name="Murray J."/>
            <person name="Nergadze S.G."/>
            <person name="Onofrio R."/>
            <person name="Pedroni S."/>
            <person name="Piras M.F."/>
            <person name="Raudsepp T."/>
            <person name="Rocchi M."/>
            <person name="Roeed K.H."/>
            <person name="Ryder O.A."/>
            <person name="Searle S."/>
            <person name="Skow L."/>
            <person name="Swinburne J.E."/>
            <person name="Syvaenen A.C."/>
            <person name="Tozaki T."/>
            <person name="Valberg S.J."/>
            <person name="Vaudin M."/>
            <person name="White J.R."/>
            <person name="Zody M.C."/>
            <person name="Lander E.S."/>
            <person name="Lindblad-Toh K."/>
        </authorList>
    </citation>
    <scope>NUCLEOTIDE SEQUENCE [LARGE SCALE GENOMIC DNA]</scope>
    <source>
        <strain evidence="1 2">Thoroughbred</strain>
    </source>
</reference>
<dbReference type="PANTHER" id="PTHR23039">
    <property type="entry name" value="NANCE-HORAN SYNDROME PROTEIN"/>
    <property type="match status" value="1"/>
</dbReference>
<dbReference type="Proteomes" id="UP000002281">
    <property type="component" value="Chromosome 10"/>
</dbReference>
<dbReference type="Ensembl" id="ENSECAT00000143126.1">
    <property type="protein sequence ID" value="ENSECAP00000059254.1"/>
    <property type="gene ID" value="ENSECAG00000049271.1"/>
</dbReference>
<evidence type="ECO:0000313" key="1">
    <source>
        <dbReference type="Ensembl" id="ENSECAP00000059254.1"/>
    </source>
</evidence>